<evidence type="ECO:0000256" key="7">
    <source>
        <dbReference type="ARBA" id="ARBA00061767"/>
    </source>
</evidence>
<dbReference type="SUPFAM" id="SSF46689">
    <property type="entry name" value="Homeodomain-like"/>
    <property type="match status" value="1"/>
</dbReference>
<dbReference type="InterPro" id="IPR001005">
    <property type="entry name" value="SANT/Myb"/>
</dbReference>
<keyword evidence="6" id="KW-0539">Nucleus</keyword>
<dbReference type="PANTHER" id="PTHR31312">
    <property type="entry name" value="TRANSCRIPTION ACTIVATOR GLK1"/>
    <property type="match status" value="1"/>
</dbReference>
<evidence type="ECO:0000256" key="6">
    <source>
        <dbReference type="ARBA" id="ARBA00023242"/>
    </source>
</evidence>
<evidence type="ECO:0000256" key="2">
    <source>
        <dbReference type="ARBA" id="ARBA00023012"/>
    </source>
</evidence>
<feature type="domain" description="Response regulatory" evidence="10">
    <location>
        <begin position="58"/>
        <end position="171"/>
    </location>
</feature>
<sequence length="600" mass="67018">MHLWSAAAENNKTHKTQPTPIILEALIWLTEKDAILEMICTEINDQLLGWKDFPKGLKVLLLDEDYNSAAEMRSRLEKLDYIVYSFCNENEALSAISNKSECFHVAIVEVTTGNSDGVLQFLESAKDLPTIMTSNIHSLSTMMKCIALGAVEFLQKPLSDDKLKNIWQHVVRKAFNAGEKDVPESLKPVKESLVSVPQLQRVKSAPDDKSSNETEPFTSVPDNNNEQSSGCDKYPAPSTPQLKQGVRSVDDGDCQDHTIFSTEQDSGEHDGDTKSVETTFNNTVAESTVQTSPPEQRQTIVKEENGSSPHQKMEADIAISSPSNNCPDNSSSHSAEPSKASAPHSSSGTKTNKKKMKVDWSPELHKKFVQAVEQLGIDQAIPSRILELMKVEGITRHNVASHLQKYRMHRRQILPKEVERRWPNPQPRDSVQRSYYPHHRPIMTVPPYHSNHVPAVGQLHPAWVPPASYPNGLQVWGSPYYPAWQPADSWHWKPHPGLHADAWGSPVMPPSFGSYPAYPQNGGVYRPNGMQNRYSMLEKSFDLHPAEEVIDKVVKEAITKPWLPLPLGLKPPSTESVLHELSRQGISTVPTQINGSRCRS</sequence>
<dbReference type="GO" id="GO:0003700">
    <property type="term" value="F:DNA-binding transcription factor activity"/>
    <property type="evidence" value="ECO:0007669"/>
    <property type="project" value="InterPro"/>
</dbReference>
<dbReference type="InterPro" id="IPR044825">
    <property type="entry name" value="GLK1/2-like"/>
</dbReference>
<dbReference type="Pfam" id="PF00072">
    <property type="entry name" value="Response_reg"/>
    <property type="match status" value="1"/>
</dbReference>
<organism evidence="12 13">
    <name type="scientific">Nicotiana attenuata</name>
    <name type="common">Coyote tobacco</name>
    <dbReference type="NCBI Taxonomy" id="49451"/>
    <lineage>
        <taxon>Eukaryota</taxon>
        <taxon>Viridiplantae</taxon>
        <taxon>Streptophyta</taxon>
        <taxon>Embryophyta</taxon>
        <taxon>Tracheophyta</taxon>
        <taxon>Spermatophyta</taxon>
        <taxon>Magnoliopsida</taxon>
        <taxon>eudicotyledons</taxon>
        <taxon>Gunneridae</taxon>
        <taxon>Pentapetalae</taxon>
        <taxon>asterids</taxon>
        <taxon>lamiids</taxon>
        <taxon>Solanales</taxon>
        <taxon>Solanaceae</taxon>
        <taxon>Nicotianoideae</taxon>
        <taxon>Nicotianeae</taxon>
        <taxon>Nicotiana</taxon>
    </lineage>
</organism>
<evidence type="ECO:0000313" key="12">
    <source>
        <dbReference type="EMBL" id="OIT21442.1"/>
    </source>
</evidence>
<accession>A0A1J6JUN7</accession>
<comment type="subcellular location">
    <subcellularLocation>
        <location evidence="1">Nucleus</location>
    </subcellularLocation>
</comment>
<gene>
    <name evidence="12" type="primary">APRR2_0</name>
    <name evidence="12" type="ORF">A4A49_37301</name>
</gene>
<evidence type="ECO:0000256" key="4">
    <source>
        <dbReference type="ARBA" id="ARBA00023125"/>
    </source>
</evidence>
<comment type="caution">
    <text evidence="12">The sequence shown here is derived from an EMBL/GenBank/DDBJ whole genome shotgun (WGS) entry which is preliminary data.</text>
</comment>
<keyword evidence="2" id="KW-0902">Two-component regulatory system</keyword>
<dbReference type="PROSITE" id="PS50110">
    <property type="entry name" value="RESPONSE_REGULATORY"/>
    <property type="match status" value="1"/>
</dbReference>
<dbReference type="STRING" id="49451.A0A1J6JUN7"/>
<dbReference type="InterPro" id="IPR009057">
    <property type="entry name" value="Homeodomain-like_sf"/>
</dbReference>
<dbReference type="Gramene" id="OIT21442">
    <property type="protein sequence ID" value="OIT21442"/>
    <property type="gene ID" value="A4A49_37301"/>
</dbReference>
<feature type="compositionally biased region" description="Polar residues" evidence="9">
    <location>
        <begin position="276"/>
        <end position="299"/>
    </location>
</feature>
<dbReference type="Pfam" id="PF00249">
    <property type="entry name" value="Myb_DNA-binding"/>
    <property type="match status" value="1"/>
</dbReference>
<keyword evidence="4" id="KW-0238">DNA-binding</keyword>
<reference evidence="12" key="1">
    <citation type="submission" date="2016-11" db="EMBL/GenBank/DDBJ databases">
        <title>The genome of Nicotiana attenuata.</title>
        <authorList>
            <person name="Xu S."/>
            <person name="Brockmoeller T."/>
            <person name="Gaquerel E."/>
            <person name="Navarro A."/>
            <person name="Kuhl H."/>
            <person name="Gase K."/>
            <person name="Ling Z."/>
            <person name="Zhou W."/>
            <person name="Kreitzer C."/>
            <person name="Stanke M."/>
            <person name="Tang H."/>
            <person name="Lyons E."/>
            <person name="Pandey P."/>
            <person name="Pandey S.P."/>
            <person name="Timmermann B."/>
            <person name="Baldwin I.T."/>
        </authorList>
    </citation>
    <scope>NUCLEOTIDE SEQUENCE [LARGE SCALE GENOMIC DNA]</scope>
    <source>
        <strain evidence="12">UT</strain>
    </source>
</reference>
<feature type="compositionally biased region" description="Polar residues" evidence="9">
    <location>
        <begin position="213"/>
        <end position="230"/>
    </location>
</feature>
<feature type="region of interest" description="Disordered" evidence="9">
    <location>
        <begin position="197"/>
        <end position="358"/>
    </location>
</feature>
<dbReference type="GeneID" id="109218919"/>
<dbReference type="Gene3D" id="3.40.50.2300">
    <property type="match status" value="1"/>
</dbReference>
<dbReference type="SMR" id="A0A1J6JUN7"/>
<dbReference type="InterPro" id="IPR006447">
    <property type="entry name" value="Myb_dom_plants"/>
</dbReference>
<feature type="compositionally biased region" description="Basic and acidic residues" evidence="9">
    <location>
        <begin position="300"/>
        <end position="315"/>
    </location>
</feature>
<dbReference type="NCBIfam" id="TIGR01557">
    <property type="entry name" value="myb_SHAQKYF"/>
    <property type="match status" value="1"/>
</dbReference>
<protein>
    <submittedName>
        <fullName evidence="12">Two-component response regulator-like aprr2</fullName>
    </submittedName>
</protein>
<name>A0A1J6JUN7_NICAT</name>
<dbReference type="SUPFAM" id="SSF52172">
    <property type="entry name" value="CheY-like"/>
    <property type="match status" value="1"/>
</dbReference>
<dbReference type="InterPro" id="IPR011006">
    <property type="entry name" value="CheY-like_superfamily"/>
</dbReference>
<dbReference type="GO" id="GO:0000160">
    <property type="term" value="P:phosphorelay signal transduction system"/>
    <property type="evidence" value="ECO:0007669"/>
    <property type="project" value="UniProtKB-KW"/>
</dbReference>
<dbReference type="GO" id="GO:0000976">
    <property type="term" value="F:transcription cis-regulatory region binding"/>
    <property type="evidence" value="ECO:0007669"/>
    <property type="project" value="TreeGrafter"/>
</dbReference>
<feature type="compositionally biased region" description="Basic and acidic residues" evidence="9">
    <location>
        <begin position="266"/>
        <end position="275"/>
    </location>
</feature>
<dbReference type="Gene3D" id="1.10.10.60">
    <property type="entry name" value="Homeodomain-like"/>
    <property type="match status" value="1"/>
</dbReference>
<keyword evidence="3" id="KW-0805">Transcription regulation</keyword>
<dbReference type="InterPro" id="IPR017930">
    <property type="entry name" value="Myb_dom"/>
</dbReference>
<dbReference type="OrthoDB" id="1907052at2759"/>
<evidence type="ECO:0000256" key="1">
    <source>
        <dbReference type="ARBA" id="ARBA00004123"/>
    </source>
</evidence>
<dbReference type="KEGG" id="nau:109218919"/>
<dbReference type="GO" id="GO:0045893">
    <property type="term" value="P:positive regulation of DNA-templated transcription"/>
    <property type="evidence" value="ECO:0007669"/>
    <property type="project" value="InterPro"/>
</dbReference>
<dbReference type="GO" id="GO:0010597">
    <property type="term" value="P:green leaf volatile biosynthetic process"/>
    <property type="evidence" value="ECO:0007669"/>
    <property type="project" value="UniProtKB-ARBA"/>
</dbReference>
<keyword evidence="13" id="KW-1185">Reference proteome</keyword>
<comment type="caution">
    <text evidence="8">Lacks conserved residue(s) required for the propagation of feature annotation.</text>
</comment>
<dbReference type="AlphaFoldDB" id="A0A1J6JUN7"/>
<evidence type="ECO:0000256" key="3">
    <source>
        <dbReference type="ARBA" id="ARBA00023015"/>
    </source>
</evidence>
<dbReference type="FunFam" id="3.40.50.2300:FF:000206">
    <property type="entry name" value="Two-component response regulator-like APRR2"/>
    <property type="match status" value="1"/>
</dbReference>
<dbReference type="EMBL" id="MJEQ01004339">
    <property type="protein sequence ID" value="OIT21442.1"/>
    <property type="molecule type" value="Genomic_DNA"/>
</dbReference>
<evidence type="ECO:0000256" key="8">
    <source>
        <dbReference type="PROSITE-ProRule" id="PRU00169"/>
    </source>
</evidence>
<feature type="domain" description="HTH myb-type" evidence="11">
    <location>
        <begin position="352"/>
        <end position="411"/>
    </location>
</feature>
<proteinExistence type="predicted"/>
<dbReference type="PANTHER" id="PTHR31312:SF4">
    <property type="entry name" value="TWO-COMPONENT RESPONSE REGULATOR-LIKE APRR2"/>
    <property type="match status" value="1"/>
</dbReference>
<evidence type="ECO:0000259" key="11">
    <source>
        <dbReference type="PROSITE" id="PS51294"/>
    </source>
</evidence>
<evidence type="ECO:0000313" key="13">
    <source>
        <dbReference type="Proteomes" id="UP000187609"/>
    </source>
</evidence>
<evidence type="ECO:0000256" key="9">
    <source>
        <dbReference type="SAM" id="MobiDB-lite"/>
    </source>
</evidence>
<keyword evidence="5" id="KW-0804">Transcription</keyword>
<dbReference type="SMART" id="SM00448">
    <property type="entry name" value="REC"/>
    <property type="match status" value="1"/>
</dbReference>
<dbReference type="PROSITE" id="PS51294">
    <property type="entry name" value="HTH_MYB"/>
    <property type="match status" value="1"/>
</dbReference>
<dbReference type="GO" id="GO:0005634">
    <property type="term" value="C:nucleus"/>
    <property type="evidence" value="ECO:0007669"/>
    <property type="project" value="UniProtKB-SubCell"/>
</dbReference>
<feature type="compositionally biased region" description="Low complexity" evidence="9">
    <location>
        <begin position="320"/>
        <end position="347"/>
    </location>
</feature>
<dbReference type="InterPro" id="IPR001789">
    <property type="entry name" value="Sig_transdc_resp-reg_receiver"/>
</dbReference>
<dbReference type="FunFam" id="1.10.10.60:FF:000007">
    <property type="entry name" value="Two-component response regulator"/>
    <property type="match status" value="1"/>
</dbReference>
<evidence type="ECO:0000256" key="5">
    <source>
        <dbReference type="ARBA" id="ARBA00023163"/>
    </source>
</evidence>
<comment type="subunit">
    <text evidence="7">Binds the target DNA as a monomer.</text>
</comment>
<evidence type="ECO:0000259" key="10">
    <source>
        <dbReference type="PROSITE" id="PS50110"/>
    </source>
</evidence>
<dbReference type="Proteomes" id="UP000187609">
    <property type="component" value="Unassembled WGS sequence"/>
</dbReference>
<dbReference type="OMA" id="PANIQMW"/>